<dbReference type="AlphaFoldDB" id="A0A378IEW6"/>
<sequence>MDTFENNSNLDTIISYKTLDKDYGRTKFAGPGYGEFDMEKYKALEELLNPDAVDVTL</sequence>
<evidence type="ECO:0000313" key="4">
    <source>
        <dbReference type="Proteomes" id="UP000255066"/>
    </source>
</evidence>
<name>A0A378IEW6_9GAMM</name>
<dbReference type="OrthoDB" id="9878492at2"/>
<dbReference type="STRING" id="28083.Lbir_3113"/>
<proteinExistence type="predicted"/>
<gene>
    <name evidence="1" type="ORF">Lbir_3113</name>
    <name evidence="2" type="ORF">NCTC12437_02869</name>
</gene>
<evidence type="ECO:0000313" key="3">
    <source>
        <dbReference type="Proteomes" id="UP000054735"/>
    </source>
</evidence>
<keyword evidence="3" id="KW-1185">Reference proteome</keyword>
<reference evidence="2 4" key="2">
    <citation type="submission" date="2018-06" db="EMBL/GenBank/DDBJ databases">
        <authorList>
            <consortium name="Pathogen Informatics"/>
            <person name="Doyle S."/>
        </authorList>
    </citation>
    <scope>NUCLEOTIDE SEQUENCE [LARGE SCALE GENOMIC DNA]</scope>
    <source>
        <strain evidence="2 4">NCTC12437</strain>
    </source>
</reference>
<dbReference type="Proteomes" id="UP000054735">
    <property type="component" value="Unassembled WGS sequence"/>
</dbReference>
<dbReference type="EMBL" id="LNXT01000052">
    <property type="protein sequence ID" value="KTC66811.1"/>
    <property type="molecule type" value="Genomic_DNA"/>
</dbReference>
<evidence type="ECO:0000313" key="2">
    <source>
        <dbReference type="EMBL" id="STX33051.1"/>
    </source>
</evidence>
<dbReference type="RefSeq" id="WP_157062417.1">
    <property type="nucleotide sequence ID" value="NZ_CAAAHV010000044.1"/>
</dbReference>
<organism evidence="2 4">
    <name type="scientific">Legionella birminghamensis</name>
    <dbReference type="NCBI Taxonomy" id="28083"/>
    <lineage>
        <taxon>Bacteria</taxon>
        <taxon>Pseudomonadati</taxon>
        <taxon>Pseudomonadota</taxon>
        <taxon>Gammaproteobacteria</taxon>
        <taxon>Legionellales</taxon>
        <taxon>Legionellaceae</taxon>
        <taxon>Legionella</taxon>
    </lineage>
</organism>
<accession>A0A378IEW6</accession>
<protein>
    <submittedName>
        <fullName evidence="2">Uncharacterized protein</fullName>
    </submittedName>
</protein>
<evidence type="ECO:0000313" key="1">
    <source>
        <dbReference type="EMBL" id="KTC66811.1"/>
    </source>
</evidence>
<dbReference type="Proteomes" id="UP000255066">
    <property type="component" value="Unassembled WGS sequence"/>
</dbReference>
<reference evidence="1 3" key="1">
    <citation type="submission" date="2015-11" db="EMBL/GenBank/DDBJ databases">
        <title>Genomic analysis of 38 Legionella species identifies large and diverse effector repertoires.</title>
        <authorList>
            <person name="Burstein D."/>
            <person name="Amaro F."/>
            <person name="Zusman T."/>
            <person name="Lifshitz Z."/>
            <person name="Cohen O."/>
            <person name="Gilbert J.A."/>
            <person name="Pupko T."/>
            <person name="Shuman H.A."/>
            <person name="Segal G."/>
        </authorList>
    </citation>
    <scope>NUCLEOTIDE SEQUENCE [LARGE SCALE GENOMIC DNA]</scope>
    <source>
        <strain evidence="1 3">CDC#1407-AL-14</strain>
    </source>
</reference>
<dbReference type="EMBL" id="UGNW01000001">
    <property type="protein sequence ID" value="STX33051.1"/>
    <property type="molecule type" value="Genomic_DNA"/>
</dbReference>